<dbReference type="EMBL" id="NMUH01003691">
    <property type="protein sequence ID" value="MQM06695.1"/>
    <property type="molecule type" value="Genomic_DNA"/>
</dbReference>
<evidence type="ECO:0000313" key="2">
    <source>
        <dbReference type="EMBL" id="MQM06695.1"/>
    </source>
</evidence>
<evidence type="ECO:0000256" key="1">
    <source>
        <dbReference type="SAM" id="MobiDB-lite"/>
    </source>
</evidence>
<dbReference type="AlphaFoldDB" id="A0A843WQE9"/>
<name>A0A843WQE9_COLES</name>
<feature type="region of interest" description="Disordered" evidence="1">
    <location>
        <begin position="132"/>
        <end position="160"/>
    </location>
</feature>
<evidence type="ECO:0000313" key="3">
    <source>
        <dbReference type="Proteomes" id="UP000652761"/>
    </source>
</evidence>
<keyword evidence="3" id="KW-1185">Reference proteome</keyword>
<feature type="non-terminal residue" evidence="2">
    <location>
        <position position="259"/>
    </location>
</feature>
<dbReference type="Proteomes" id="UP000652761">
    <property type="component" value="Unassembled WGS sequence"/>
</dbReference>
<reference evidence="2" key="1">
    <citation type="submission" date="2017-07" db="EMBL/GenBank/DDBJ databases">
        <title>Taro Niue Genome Assembly and Annotation.</title>
        <authorList>
            <person name="Atibalentja N."/>
            <person name="Keating K."/>
            <person name="Fields C.J."/>
        </authorList>
    </citation>
    <scope>NUCLEOTIDE SEQUENCE</scope>
    <source>
        <strain evidence="2">Niue_2</strain>
        <tissue evidence="2">Leaf</tissue>
    </source>
</reference>
<feature type="region of interest" description="Disordered" evidence="1">
    <location>
        <begin position="226"/>
        <end position="259"/>
    </location>
</feature>
<comment type="caution">
    <text evidence="2">The sequence shown here is derived from an EMBL/GenBank/DDBJ whole genome shotgun (WGS) entry which is preliminary data.</text>
</comment>
<sequence length="259" mass="28531">CCRDQVKFIIDELDLDSLLFLFLRKTSLFPFLREEKINWCAVWFFHLRDCTQRVPRVEGKTSYSAGCCVQLKDCIQLSPCVEGKNQLGVAGPSVQRNVVEGTSDGKDSASVKPRSQTLDALFANLKQRRMMNKQIPSGDKSANPRSRRHRQLRQERERLGAPLKRPVAGARCLAPSGCWHRLAPGSRLPASGGRHPAPGIQPRLAADTSGVRRRSTAGVIRRLAPSGRRLAPSGYQRSASGAQRRPAIGAVQKLTLGGQ</sequence>
<proteinExistence type="predicted"/>
<protein>
    <submittedName>
        <fullName evidence="2">Uncharacterized protein</fullName>
    </submittedName>
</protein>
<accession>A0A843WQE9</accession>
<organism evidence="2 3">
    <name type="scientific">Colocasia esculenta</name>
    <name type="common">Wild taro</name>
    <name type="synonym">Arum esculentum</name>
    <dbReference type="NCBI Taxonomy" id="4460"/>
    <lineage>
        <taxon>Eukaryota</taxon>
        <taxon>Viridiplantae</taxon>
        <taxon>Streptophyta</taxon>
        <taxon>Embryophyta</taxon>
        <taxon>Tracheophyta</taxon>
        <taxon>Spermatophyta</taxon>
        <taxon>Magnoliopsida</taxon>
        <taxon>Liliopsida</taxon>
        <taxon>Araceae</taxon>
        <taxon>Aroideae</taxon>
        <taxon>Colocasieae</taxon>
        <taxon>Colocasia</taxon>
    </lineage>
</organism>
<gene>
    <name evidence="2" type="ORF">Taro_039521</name>
</gene>